<evidence type="ECO:0000256" key="5">
    <source>
        <dbReference type="ARBA" id="ARBA00023136"/>
    </source>
</evidence>
<dbReference type="GO" id="GO:0045040">
    <property type="term" value="P:protein insertion into mitochondrial outer membrane"/>
    <property type="evidence" value="ECO:0007669"/>
    <property type="project" value="TreeGrafter"/>
</dbReference>
<comment type="similarity">
    <text evidence="2">Belongs to the SAM50/omp85 family.</text>
</comment>
<reference evidence="7 8" key="1">
    <citation type="submission" date="2015-04" db="EMBL/GenBank/DDBJ databases">
        <title>Draft genome of the roundworm Trichinella nativa.</title>
        <authorList>
            <person name="Mitreva M."/>
        </authorList>
    </citation>
    <scope>NUCLEOTIDE SEQUENCE [LARGE SCALE GENOMIC DNA]</scope>
    <source>
        <strain evidence="7 8">ISS45</strain>
    </source>
</reference>
<gene>
    <name evidence="7" type="ORF">D917_05348</name>
</gene>
<organism evidence="7 8">
    <name type="scientific">Trichinella nativa</name>
    <dbReference type="NCBI Taxonomy" id="6335"/>
    <lineage>
        <taxon>Eukaryota</taxon>
        <taxon>Metazoa</taxon>
        <taxon>Ecdysozoa</taxon>
        <taxon>Nematoda</taxon>
        <taxon>Enoplea</taxon>
        <taxon>Dorylaimia</taxon>
        <taxon>Trichinellida</taxon>
        <taxon>Trichinellidae</taxon>
        <taxon>Trichinella</taxon>
    </lineage>
</organism>
<evidence type="ECO:0000256" key="2">
    <source>
        <dbReference type="ARBA" id="ARBA00010913"/>
    </source>
</evidence>
<feature type="domain" description="Bacterial surface antigen (D15)" evidence="6">
    <location>
        <begin position="104"/>
        <end position="413"/>
    </location>
</feature>
<keyword evidence="5" id="KW-0472">Membrane</keyword>
<proteinExistence type="inferred from homology"/>
<dbReference type="GO" id="GO:0005741">
    <property type="term" value="C:mitochondrial outer membrane"/>
    <property type="evidence" value="ECO:0007669"/>
    <property type="project" value="UniProtKB-SubCell"/>
</dbReference>
<dbReference type="Proteomes" id="UP000243006">
    <property type="component" value="Unassembled WGS sequence"/>
</dbReference>
<dbReference type="Gene3D" id="2.40.160.50">
    <property type="entry name" value="membrane protein fhac: a member of the omp85/tpsb transporter family"/>
    <property type="match status" value="1"/>
</dbReference>
<dbReference type="PANTHER" id="PTHR12815">
    <property type="entry name" value="SORTING AND ASSEMBLY MACHINERY SAMM50 PROTEIN FAMILY MEMBER"/>
    <property type="match status" value="1"/>
</dbReference>
<comment type="subcellular location">
    <subcellularLocation>
        <location evidence="1">Mitochondrion outer membrane</location>
        <topology evidence="1">Multi-pass membrane protein</topology>
    </subcellularLocation>
</comment>
<dbReference type="EMBL" id="LVZM01000846">
    <property type="protein sequence ID" value="OUC49481.1"/>
    <property type="molecule type" value="Genomic_DNA"/>
</dbReference>
<sequence>MVFTGKEPNAEKILKEKIILEQVIFDGVWKTKHSALVSLCSHLFSASNLKDLANRAVTLKKYMEDISMFQDISIHVTASNKTFNGVNVIMKVTEPKRFLLACRNAFGSGELLKTSISVCQELKAMFDFDFAKPFLSVLNSGMRFNIYRKVRPLSQCNGISNDVGASIELRHRLWKNWIYSLCLINCWRHFKTSSDVFLIREHAGHSVKNSVENSLIYCTLNNMLMPTSGNFFKLSQELAGGSGDVNFIRHSLDLKTNFQLPFNLINANSFSFNHVIANSPRTLLCMDRIFLGGSQNLRGFVPNCIGCQTNGNCLGGSSSICFVTHLYRRIFGDFLYAHAFAAVGSLWYAPVNLELSKLVKELSTGRRRSSVGMGLLFKIGSFCRVEINYCFPLEYQIEDRIHRGLQVGAGVSFL</sequence>
<dbReference type="PANTHER" id="PTHR12815:SF18">
    <property type="entry name" value="SORTING AND ASSEMBLY MACHINERY COMPONENT 50 HOMOLOG"/>
    <property type="match status" value="1"/>
</dbReference>
<evidence type="ECO:0000256" key="3">
    <source>
        <dbReference type="ARBA" id="ARBA00022452"/>
    </source>
</evidence>
<name>A0A1Y3EWH8_9BILA</name>
<comment type="caution">
    <text evidence="7">The sequence shown here is derived from an EMBL/GenBank/DDBJ whole genome shotgun (WGS) entry which is preliminary data.</text>
</comment>
<dbReference type="Pfam" id="PF01103">
    <property type="entry name" value="Omp85"/>
    <property type="match status" value="1"/>
</dbReference>
<keyword evidence="3" id="KW-1134">Transmembrane beta strand</keyword>
<dbReference type="InterPro" id="IPR000184">
    <property type="entry name" value="Bac_surfAg_D15"/>
</dbReference>
<dbReference type="InterPro" id="IPR039910">
    <property type="entry name" value="D15-like"/>
</dbReference>
<dbReference type="GO" id="GO:0033108">
    <property type="term" value="P:mitochondrial respiratory chain complex assembly"/>
    <property type="evidence" value="ECO:0007669"/>
    <property type="project" value="TreeGrafter"/>
</dbReference>
<keyword evidence="4" id="KW-0812">Transmembrane</keyword>
<evidence type="ECO:0000313" key="7">
    <source>
        <dbReference type="EMBL" id="OUC49481.1"/>
    </source>
</evidence>
<evidence type="ECO:0000259" key="6">
    <source>
        <dbReference type="Pfam" id="PF01103"/>
    </source>
</evidence>
<evidence type="ECO:0000256" key="1">
    <source>
        <dbReference type="ARBA" id="ARBA00004374"/>
    </source>
</evidence>
<accession>A0A1Y3EWH8</accession>
<protein>
    <submittedName>
        <fullName evidence="7">Outer membrane protein, OMP85 family</fullName>
    </submittedName>
</protein>
<evidence type="ECO:0000256" key="4">
    <source>
        <dbReference type="ARBA" id="ARBA00022692"/>
    </source>
</evidence>
<evidence type="ECO:0000313" key="8">
    <source>
        <dbReference type="Proteomes" id="UP000243006"/>
    </source>
</evidence>
<dbReference type="AlphaFoldDB" id="A0A1Y3EWH8"/>